<feature type="compositionally biased region" description="Low complexity" evidence="1">
    <location>
        <begin position="10"/>
        <end position="24"/>
    </location>
</feature>
<evidence type="ECO:0000259" key="3">
    <source>
        <dbReference type="Pfam" id="PF14403"/>
    </source>
</evidence>
<evidence type="ECO:0000313" key="5">
    <source>
        <dbReference type="Proteomes" id="UP000518206"/>
    </source>
</evidence>
<evidence type="ECO:0000259" key="2">
    <source>
        <dbReference type="Pfam" id="PF04168"/>
    </source>
</evidence>
<feature type="region of interest" description="Disordered" evidence="1">
    <location>
        <begin position="1"/>
        <end position="44"/>
    </location>
</feature>
<dbReference type="PANTHER" id="PTHR34595:SF2">
    <property type="entry name" value="BLR2978 PROTEIN"/>
    <property type="match status" value="1"/>
</dbReference>
<protein>
    <submittedName>
        <fullName evidence="4">Putative circularly permuted ATP-grasp superfamily protein/putative alpha-E superfamily protein</fullName>
    </submittedName>
</protein>
<comment type="caution">
    <text evidence="4">The sequence shown here is derived from an EMBL/GenBank/DDBJ whole genome shotgun (WGS) entry which is preliminary data.</text>
</comment>
<feature type="region of interest" description="Disordered" evidence="1">
    <location>
        <begin position="878"/>
        <end position="904"/>
    </location>
</feature>
<feature type="domain" description="Circularly permuted ATP-grasp type 2" evidence="3">
    <location>
        <begin position="96"/>
        <end position="480"/>
    </location>
</feature>
<dbReference type="PANTHER" id="PTHR34595">
    <property type="entry name" value="BLR5612 PROTEIN"/>
    <property type="match status" value="1"/>
</dbReference>
<dbReference type="SUPFAM" id="SSF56059">
    <property type="entry name" value="Glutathione synthetase ATP-binding domain-like"/>
    <property type="match status" value="1"/>
</dbReference>
<dbReference type="Gene3D" id="3.40.50.11290">
    <property type="match status" value="1"/>
</dbReference>
<dbReference type="AlphaFoldDB" id="A0A7W4YB79"/>
<dbReference type="InterPro" id="IPR051680">
    <property type="entry name" value="ATP-dep_Glu-Cys_Ligase-2"/>
</dbReference>
<gene>
    <name evidence="4" type="ORF">FHR80_002318</name>
</gene>
<reference evidence="4 5" key="1">
    <citation type="submission" date="2020-08" db="EMBL/GenBank/DDBJ databases">
        <title>The Agave Microbiome: Exploring the role of microbial communities in plant adaptations to desert environments.</title>
        <authorList>
            <person name="Partida-Martinez L.P."/>
        </authorList>
    </citation>
    <scope>NUCLEOTIDE SEQUENCE [LARGE SCALE GENOMIC DNA]</scope>
    <source>
        <strain evidence="4 5">RAS26</strain>
    </source>
</reference>
<organism evidence="4 5">
    <name type="scientific">Cellulomonas cellasea</name>
    <dbReference type="NCBI Taxonomy" id="43670"/>
    <lineage>
        <taxon>Bacteria</taxon>
        <taxon>Bacillati</taxon>
        <taxon>Actinomycetota</taxon>
        <taxon>Actinomycetes</taxon>
        <taxon>Micrococcales</taxon>
        <taxon>Cellulomonadaceae</taxon>
        <taxon>Cellulomonas</taxon>
    </lineage>
</organism>
<dbReference type="InterPro" id="IPR007296">
    <property type="entry name" value="DUF403"/>
</dbReference>
<sequence>MTDLLSSVRAPAPDAPDAPGSPDEAGADRRPDWSWLPDAADAPTEADLARYRDATDRLLADHGVTYGGTPPLTADGAPTAGAAEPEPRSWRLDPVPVIVDEHEWSVLERALVQRTELLDAVLQDVYGPRRLLGDGLLPPELVLAHPGYLRAVHGLRLPGPHELVLTATDVTRDASGAWTVVADRTQAPSGAGYAMEDRRVVAQVLAGVYRQASIQRIGPFFHALRLALAQVAPPGTESPRIVLLTAGPQSETAFDQAYLSSMLGLPLVEGSDLVVRDGRVWMRGLDELEPVDVVLRRVDADFCDPLELRSDSRLGVPGLVRALRAGTVSVVNPLGSSVLENPALHAYLPRLARTVLGTDLALRSPETFWCGDPVALRHVLAHLDELVLAPTYRGMRSGTVHGWTLGAAERAELAARIAADPLSWVGQEPVATAGAGTGAAAGAAAGRPGSAPAPTAAVLRTFAVARRGSYQVMSGGLARVFLDDADERPAGSDAAHDAGPRAYAKDVWVLSSEPDAVRDPWLHAEQPAQRVLTGISPRTAENMFWMGRYAERAGDKVRVLRAVVDRWDDYHRSPRSAGGGALAALLAAVGADEPASWRTEGTGTDLRALLLDRARPGSVASSVRRLAEASAAVRDQLSNDTWLPLASLDRALADERRLVAARDRLDDARQVSPRTGPAETVGMRAVLDRMLEALLAVAGIGAESMVRDLGWRFLDGGRRLERAQFLVDTLAATLTTQRSEDVDSLVLESLLIEHESVITYRRRNQAGAAVATVLDLLLLDRTNPRSLGYQLDRLREDLAGVPVPVGPAGHVRSPETRDRLLQDVADLLTELDTATVAAAVTEDGRRDRLAEVLDSMRWRLRAVGDEIARVHFVHPAPSRSLDDAWGAENTRAPDADDGDDRGPA</sequence>
<dbReference type="EMBL" id="JACHVX010000003">
    <property type="protein sequence ID" value="MBB2923393.1"/>
    <property type="molecule type" value="Genomic_DNA"/>
</dbReference>
<dbReference type="Proteomes" id="UP000518206">
    <property type="component" value="Unassembled WGS sequence"/>
</dbReference>
<proteinExistence type="predicted"/>
<feature type="region of interest" description="Disordered" evidence="1">
    <location>
        <begin position="62"/>
        <end position="88"/>
    </location>
</feature>
<dbReference type="Pfam" id="PF14403">
    <property type="entry name" value="CP_ATPgrasp_2"/>
    <property type="match status" value="1"/>
</dbReference>
<dbReference type="RefSeq" id="WP_183296241.1">
    <property type="nucleotide sequence ID" value="NZ_JACHVX010000003.1"/>
</dbReference>
<feature type="compositionally biased region" description="Low complexity" evidence="1">
    <location>
        <begin position="67"/>
        <end position="84"/>
    </location>
</feature>
<name>A0A7W4YB79_9CELL</name>
<feature type="compositionally biased region" description="Acidic residues" evidence="1">
    <location>
        <begin position="895"/>
        <end position="904"/>
    </location>
</feature>
<dbReference type="Gene3D" id="3.30.1490.270">
    <property type="match status" value="1"/>
</dbReference>
<evidence type="ECO:0000256" key="1">
    <source>
        <dbReference type="SAM" id="MobiDB-lite"/>
    </source>
</evidence>
<feature type="domain" description="DUF403" evidence="2">
    <location>
        <begin position="537"/>
        <end position="872"/>
    </location>
</feature>
<dbReference type="InterPro" id="IPR025841">
    <property type="entry name" value="CP_ATPgrasp_2"/>
</dbReference>
<dbReference type="Pfam" id="PF04168">
    <property type="entry name" value="Alpha-E"/>
    <property type="match status" value="1"/>
</dbReference>
<accession>A0A7W4YB79</accession>
<reference evidence="4 5" key="2">
    <citation type="submission" date="2020-08" db="EMBL/GenBank/DDBJ databases">
        <authorList>
            <person name="Partida-Martinez L."/>
            <person name="Huntemann M."/>
            <person name="Clum A."/>
            <person name="Wang J."/>
            <person name="Palaniappan K."/>
            <person name="Ritter S."/>
            <person name="Chen I.-M."/>
            <person name="Stamatis D."/>
            <person name="Reddy T."/>
            <person name="O'Malley R."/>
            <person name="Daum C."/>
            <person name="Shapiro N."/>
            <person name="Ivanova N."/>
            <person name="Kyrpides N."/>
            <person name="Woyke T."/>
        </authorList>
    </citation>
    <scope>NUCLEOTIDE SEQUENCE [LARGE SCALE GENOMIC DNA]</scope>
    <source>
        <strain evidence="4 5">RAS26</strain>
    </source>
</reference>
<evidence type="ECO:0000313" key="4">
    <source>
        <dbReference type="EMBL" id="MBB2923393.1"/>
    </source>
</evidence>